<dbReference type="Proteomes" id="UP001151760">
    <property type="component" value="Unassembled WGS sequence"/>
</dbReference>
<proteinExistence type="predicted"/>
<protein>
    <submittedName>
        <fullName evidence="1">Uncharacterized protein</fullName>
    </submittedName>
</protein>
<keyword evidence="2" id="KW-1185">Reference proteome</keyword>
<reference evidence="1" key="1">
    <citation type="journal article" date="2022" name="Int. J. Mol. Sci.">
        <title>Draft Genome of Tanacetum Coccineum: Genomic Comparison of Closely Related Tanacetum-Family Plants.</title>
        <authorList>
            <person name="Yamashiro T."/>
            <person name="Shiraishi A."/>
            <person name="Nakayama K."/>
            <person name="Satake H."/>
        </authorList>
    </citation>
    <scope>NUCLEOTIDE SEQUENCE</scope>
</reference>
<accession>A0ABQ4WD37</accession>
<sequence length="141" mass="16208">MIGGERQIRMAAVKEQQLSASMMSLYKTRFPDMKSSDLEQYRTECVELINVGQVTLKQSASSKYCTWIATLVVTVCPNVNYENYSSWSKVVQNCSSHDVRKLLLAWKKRKRCAARILDGCYRNMPNDSKQPVSKTEKKQED</sequence>
<evidence type="ECO:0000313" key="1">
    <source>
        <dbReference type="EMBL" id="GJS50743.1"/>
    </source>
</evidence>
<organism evidence="1 2">
    <name type="scientific">Tanacetum coccineum</name>
    <dbReference type="NCBI Taxonomy" id="301880"/>
    <lineage>
        <taxon>Eukaryota</taxon>
        <taxon>Viridiplantae</taxon>
        <taxon>Streptophyta</taxon>
        <taxon>Embryophyta</taxon>
        <taxon>Tracheophyta</taxon>
        <taxon>Spermatophyta</taxon>
        <taxon>Magnoliopsida</taxon>
        <taxon>eudicotyledons</taxon>
        <taxon>Gunneridae</taxon>
        <taxon>Pentapetalae</taxon>
        <taxon>asterids</taxon>
        <taxon>campanulids</taxon>
        <taxon>Asterales</taxon>
        <taxon>Asteraceae</taxon>
        <taxon>Asteroideae</taxon>
        <taxon>Anthemideae</taxon>
        <taxon>Anthemidinae</taxon>
        <taxon>Tanacetum</taxon>
    </lineage>
</organism>
<gene>
    <name evidence="1" type="ORF">Tco_0624105</name>
</gene>
<comment type="caution">
    <text evidence="1">The sequence shown here is derived from an EMBL/GenBank/DDBJ whole genome shotgun (WGS) entry which is preliminary data.</text>
</comment>
<dbReference type="EMBL" id="BQNB010008537">
    <property type="protein sequence ID" value="GJS50743.1"/>
    <property type="molecule type" value="Genomic_DNA"/>
</dbReference>
<name>A0ABQ4WD37_9ASTR</name>
<evidence type="ECO:0000313" key="2">
    <source>
        <dbReference type="Proteomes" id="UP001151760"/>
    </source>
</evidence>
<reference evidence="1" key="2">
    <citation type="submission" date="2022-01" db="EMBL/GenBank/DDBJ databases">
        <authorList>
            <person name="Yamashiro T."/>
            <person name="Shiraishi A."/>
            <person name="Satake H."/>
            <person name="Nakayama K."/>
        </authorList>
    </citation>
    <scope>NUCLEOTIDE SEQUENCE</scope>
</reference>